<dbReference type="SUPFAM" id="SSF48371">
    <property type="entry name" value="ARM repeat"/>
    <property type="match status" value="1"/>
</dbReference>
<evidence type="ECO:0000256" key="1">
    <source>
        <dbReference type="ARBA" id="ARBA00004123"/>
    </source>
</evidence>
<evidence type="ECO:0000313" key="7">
    <source>
        <dbReference type="Proteomes" id="UP000664859"/>
    </source>
</evidence>
<reference evidence="6" key="1">
    <citation type="submission" date="2021-02" db="EMBL/GenBank/DDBJ databases">
        <title>First Annotated Genome of the Yellow-green Alga Tribonema minus.</title>
        <authorList>
            <person name="Mahan K.M."/>
        </authorList>
    </citation>
    <scope>NUCLEOTIDE SEQUENCE</scope>
    <source>
        <strain evidence="6">UTEX B ZZ1240</strain>
    </source>
</reference>
<dbReference type="Pfam" id="PF03810">
    <property type="entry name" value="IBN_N"/>
    <property type="match status" value="1"/>
</dbReference>
<dbReference type="EMBL" id="JAFCMP010000523">
    <property type="protein sequence ID" value="KAG5177666.1"/>
    <property type="molecule type" value="Genomic_DNA"/>
</dbReference>
<keyword evidence="7" id="KW-1185">Reference proteome</keyword>
<protein>
    <submittedName>
        <fullName evidence="6">Armadillo-type protein</fullName>
    </submittedName>
</protein>
<gene>
    <name evidence="6" type="ORF">JKP88DRAFT_350656</name>
</gene>
<dbReference type="PROSITE" id="PS50166">
    <property type="entry name" value="IMPORTIN_B_NT"/>
    <property type="match status" value="1"/>
</dbReference>
<proteinExistence type="inferred from homology"/>
<accession>A0A835YMS8</accession>
<keyword evidence="4" id="KW-0539">Nucleus</keyword>
<evidence type="ECO:0000259" key="5">
    <source>
        <dbReference type="PROSITE" id="PS50166"/>
    </source>
</evidence>
<comment type="subcellular location">
    <subcellularLocation>
        <location evidence="1">Nucleus</location>
    </subcellularLocation>
</comment>
<comment type="caution">
    <text evidence="6">The sequence shown here is derived from an EMBL/GenBank/DDBJ whole genome shotgun (WGS) entry which is preliminary data.</text>
</comment>
<evidence type="ECO:0000256" key="2">
    <source>
        <dbReference type="ARBA" id="ARBA00007991"/>
    </source>
</evidence>
<dbReference type="PANTHER" id="PTHR12363">
    <property type="entry name" value="TRANSPORTIN 3 AND IMPORTIN 13"/>
    <property type="match status" value="1"/>
</dbReference>
<dbReference type="InterPro" id="IPR051345">
    <property type="entry name" value="Importin_beta-like_NTR"/>
</dbReference>
<organism evidence="6 7">
    <name type="scientific">Tribonema minus</name>
    <dbReference type="NCBI Taxonomy" id="303371"/>
    <lineage>
        <taxon>Eukaryota</taxon>
        <taxon>Sar</taxon>
        <taxon>Stramenopiles</taxon>
        <taxon>Ochrophyta</taxon>
        <taxon>PX clade</taxon>
        <taxon>Xanthophyceae</taxon>
        <taxon>Tribonematales</taxon>
        <taxon>Tribonemataceae</taxon>
        <taxon>Tribonema</taxon>
    </lineage>
</organism>
<dbReference type="GO" id="GO:0005737">
    <property type="term" value="C:cytoplasm"/>
    <property type="evidence" value="ECO:0007669"/>
    <property type="project" value="TreeGrafter"/>
</dbReference>
<dbReference type="PANTHER" id="PTHR12363:SF33">
    <property type="entry name" value="IMPORTIN-13"/>
    <property type="match status" value="1"/>
</dbReference>
<evidence type="ECO:0000313" key="6">
    <source>
        <dbReference type="EMBL" id="KAG5177666.1"/>
    </source>
</evidence>
<dbReference type="GO" id="GO:0006606">
    <property type="term" value="P:protein import into nucleus"/>
    <property type="evidence" value="ECO:0007669"/>
    <property type="project" value="TreeGrafter"/>
</dbReference>
<dbReference type="InterPro" id="IPR001494">
    <property type="entry name" value="Importin-beta_N"/>
</dbReference>
<dbReference type="Gene3D" id="1.25.10.10">
    <property type="entry name" value="Leucine-rich Repeat Variant"/>
    <property type="match status" value="1"/>
</dbReference>
<dbReference type="InterPro" id="IPR011989">
    <property type="entry name" value="ARM-like"/>
</dbReference>
<dbReference type="Proteomes" id="UP000664859">
    <property type="component" value="Unassembled WGS sequence"/>
</dbReference>
<dbReference type="GO" id="GO:0031267">
    <property type="term" value="F:small GTPase binding"/>
    <property type="evidence" value="ECO:0007669"/>
    <property type="project" value="InterPro"/>
</dbReference>
<dbReference type="InterPro" id="IPR016024">
    <property type="entry name" value="ARM-type_fold"/>
</dbReference>
<sequence>MSADLAHCHAAIQALYGSDPTSSRAANTYLMDIAQQPVAWNLGLSLLSNFPSDTNANFFGANLLYSKVTRNWHQLDAQERVQLSDAILQLVRGTGPHGGLPFPTITMTKLCLSLAAVAVRSRGGPSVYVGQAFALAQAGGGGDGDPGTLARLALMMVSGQPARMDAIAQKKHMLVALTDEADTVDVSRALRLEVEDGLMEASPHVMQAVEHAMNVAVTGSWTPPQRADLLVAALKCLNAWVEMGISLSNFATRHEGLFSLLLRVLKAMPELPGGGGVTPASLLVARASCLALQGLLLIAEYPRPPALTHVFPSEARVRLAVDAVLDALTAALATTEARPPAPSLNAMVTPAVDAVLDALTGLPRAFAATLDAGDGDTCSAICQAAVDVAEREVACVAGAHATPAGLALVEFLLGVTGCASRQMALLTLEFWLTLQDSPVAERHPSMAHDVYVRLLEVLLQQAEYPAGFTSWETAVAIDSPGASASAATEHDAVDFDEDEFKAFRDDAHGIKDVLVVVYYLLRAQYLERVLQRLQQRQSSWQAVEACLLAVTHVAKEVRSWISSPEKTAEGSADAQRSRDLLQGLIQELVLNSAISSHPLVLAAGCRLVGAFSSLLTHRASTAPQDNPLLVPALRYLCTGLRDATSRAAAAAALRGACAACERAVAASDAAVEVLLPQLQAVNAPVEQQVEVAEAGARVLAALEPARASQLIALFAAPLLQDVKQVTEVLTQIVRFLDAPPAAAAAAAADGGGGSGAHACAELLQSLRPLVDAVAGRCQGSEEVMAQLFLLVGKALSSLRSLPALQAHIPAFLNIMLDHYPCCLECMGTAVEVYSGESAQVVEHFGQLLARVCAETFTYFQGRHPGAEPQLVAAFFTLAYRYLLFAPAALLQGRDLATILDLAVACLDVGGGGSGTTQERESARAVAIFVGHLAQRCSGKLDAYSQQIDAVLVDRGGALVRLILVGLARAAPSMLWPNLIDCLHAILHQYLKGAHKAACQTWVQAPVCDPSLTEALAPDDRQQVMQAILRLAVQNRQQFKALMLDFAKICHHEMTTDGLLAYYIVPPSAGTITIE</sequence>
<keyword evidence="3" id="KW-0813">Transport</keyword>
<evidence type="ECO:0000256" key="4">
    <source>
        <dbReference type="ARBA" id="ARBA00023242"/>
    </source>
</evidence>
<comment type="similarity">
    <text evidence="2">Belongs to the importin beta family.</text>
</comment>
<feature type="domain" description="Importin N-terminal" evidence="5">
    <location>
        <begin position="26"/>
        <end position="93"/>
    </location>
</feature>
<dbReference type="GO" id="GO:0005634">
    <property type="term" value="C:nucleus"/>
    <property type="evidence" value="ECO:0007669"/>
    <property type="project" value="UniProtKB-SubCell"/>
</dbReference>
<dbReference type="AlphaFoldDB" id="A0A835YMS8"/>
<name>A0A835YMS8_9STRA</name>
<evidence type="ECO:0000256" key="3">
    <source>
        <dbReference type="ARBA" id="ARBA00022448"/>
    </source>
</evidence>
<dbReference type="OrthoDB" id="435593at2759"/>